<dbReference type="InParanoid" id="H3AK63"/>
<feature type="compositionally biased region" description="Gly residues" evidence="20">
    <location>
        <begin position="630"/>
        <end position="641"/>
    </location>
</feature>
<feature type="domain" description="PLAT" evidence="23">
    <location>
        <begin position="1341"/>
        <end position="1458"/>
    </location>
</feature>
<dbReference type="EMBL" id="AFYH01177232">
    <property type="status" value="NOT_ANNOTATED_CDS"/>
    <property type="molecule type" value="Genomic_DNA"/>
</dbReference>
<keyword evidence="4" id="KW-1003">Cell membrane</keyword>
<feature type="region of interest" description="Disordered" evidence="20">
    <location>
        <begin position="1968"/>
        <end position="1989"/>
    </location>
</feature>
<dbReference type="PROSITE" id="PS50095">
    <property type="entry name" value="PLAT"/>
    <property type="match status" value="1"/>
</dbReference>
<evidence type="ECO:0000256" key="13">
    <source>
        <dbReference type="ARBA" id="ARBA00023136"/>
    </source>
</evidence>
<keyword evidence="9" id="KW-0106">Calcium</keyword>
<dbReference type="InterPro" id="IPR036392">
    <property type="entry name" value="PLAT/LH2_dom_sf"/>
</dbReference>
<dbReference type="PANTHER" id="PTHR46730:SF4">
    <property type="entry name" value="POLYCYSTIC KIDNEY DISEASE PROTEIN 1-LIKE 1"/>
    <property type="match status" value="1"/>
</dbReference>
<evidence type="ECO:0000256" key="16">
    <source>
        <dbReference type="ARBA" id="ARBA00023273"/>
    </source>
</evidence>
<dbReference type="InterPro" id="IPR014010">
    <property type="entry name" value="REJ_dom"/>
</dbReference>
<keyword evidence="12" id="KW-0969">Cilium</keyword>
<dbReference type="EMBL" id="AFYH01177230">
    <property type="status" value="NOT_ANNOTATED_CDS"/>
    <property type="molecule type" value="Genomic_DNA"/>
</dbReference>
<keyword evidence="15" id="KW-0325">Glycoprotein</keyword>
<comment type="subcellular location">
    <subcellularLocation>
        <location evidence="1">Cell projection</location>
        <location evidence="1">Cilium membrane</location>
        <topology evidence="1">Multi-pass membrane protein</topology>
    </subcellularLocation>
</comment>
<dbReference type="CDD" id="cd01752">
    <property type="entry name" value="PLAT_polycystin"/>
    <property type="match status" value="1"/>
</dbReference>
<dbReference type="EMBL" id="AFYH01177233">
    <property type="status" value="NOT_ANNOTATED_CDS"/>
    <property type="molecule type" value="Genomic_DNA"/>
</dbReference>
<feature type="transmembrane region" description="Helical" evidence="21">
    <location>
        <begin position="1502"/>
        <end position="1522"/>
    </location>
</feature>
<dbReference type="InterPro" id="IPR042060">
    <property type="entry name" value="PLAT_polycystin1"/>
</dbReference>
<comment type="caution">
    <text evidence="19">Lacks conserved residue(s) required for the propagation of feature annotation.</text>
</comment>
<dbReference type="Pfam" id="PF01477">
    <property type="entry name" value="PLAT"/>
    <property type="match status" value="1"/>
</dbReference>
<dbReference type="CDD" id="cd00146">
    <property type="entry name" value="PKD"/>
    <property type="match status" value="2"/>
</dbReference>
<comment type="similarity">
    <text evidence="2">Belongs to the polycystin family.</text>
</comment>
<dbReference type="GeneTree" id="ENSGT00940000162104"/>
<name>H3AK63_LATCH</name>
<dbReference type="GO" id="GO:0060170">
    <property type="term" value="C:ciliary membrane"/>
    <property type="evidence" value="ECO:0007669"/>
    <property type="project" value="UniProtKB-SubCell"/>
</dbReference>
<dbReference type="InterPro" id="IPR013783">
    <property type="entry name" value="Ig-like_fold"/>
</dbReference>
<keyword evidence="6" id="KW-0107">Calcium channel</keyword>
<dbReference type="EMBL" id="AFYH01177227">
    <property type="status" value="NOT_ANNOTATED_CDS"/>
    <property type="molecule type" value="Genomic_DNA"/>
</dbReference>
<evidence type="ECO:0000256" key="6">
    <source>
        <dbReference type="ARBA" id="ARBA00022673"/>
    </source>
</evidence>
<dbReference type="InterPro" id="IPR001024">
    <property type="entry name" value="PLAT/LH2_dom"/>
</dbReference>
<dbReference type="SMART" id="SM00089">
    <property type="entry name" value="PKD"/>
    <property type="match status" value="3"/>
</dbReference>
<evidence type="ECO:0000256" key="10">
    <source>
        <dbReference type="ARBA" id="ARBA00022989"/>
    </source>
</evidence>
<evidence type="ECO:0000256" key="18">
    <source>
        <dbReference type="ARBA" id="ARBA00073797"/>
    </source>
</evidence>
<feature type="transmembrane region" description="Helical" evidence="21">
    <location>
        <begin position="1542"/>
        <end position="1565"/>
    </location>
</feature>
<dbReference type="SUPFAM" id="SSF49299">
    <property type="entry name" value="PKD domain"/>
    <property type="match status" value="2"/>
</dbReference>
<keyword evidence="13 21" id="KW-0472">Membrane</keyword>
<evidence type="ECO:0000256" key="20">
    <source>
        <dbReference type="SAM" id="MobiDB-lite"/>
    </source>
</evidence>
<feature type="transmembrane region" description="Helical" evidence="21">
    <location>
        <begin position="1295"/>
        <end position="1315"/>
    </location>
</feature>
<dbReference type="STRING" id="7897.ENSLACP00000010034"/>
<dbReference type="FunCoup" id="H3AK63">
    <property type="interactions" value="10"/>
</dbReference>
<dbReference type="EMBL" id="AFYH01177228">
    <property type="status" value="NOT_ANNOTATED_CDS"/>
    <property type="molecule type" value="Genomic_DNA"/>
</dbReference>
<dbReference type="PROSITE" id="PS50093">
    <property type="entry name" value="PKD"/>
    <property type="match status" value="2"/>
</dbReference>
<evidence type="ECO:0000256" key="17">
    <source>
        <dbReference type="ARBA" id="ARBA00023303"/>
    </source>
</evidence>
<evidence type="ECO:0000259" key="23">
    <source>
        <dbReference type="PROSITE" id="PS50095"/>
    </source>
</evidence>
<feature type="transmembrane region" description="Helical" evidence="21">
    <location>
        <begin position="1841"/>
        <end position="1859"/>
    </location>
</feature>
<dbReference type="EMBL" id="AFYH01177226">
    <property type="status" value="NOT_ANNOTATED_CDS"/>
    <property type="molecule type" value="Genomic_DNA"/>
</dbReference>
<evidence type="ECO:0000259" key="22">
    <source>
        <dbReference type="PROSITE" id="PS50093"/>
    </source>
</evidence>
<reference evidence="25" key="2">
    <citation type="submission" date="2025-08" db="UniProtKB">
        <authorList>
            <consortium name="Ensembl"/>
        </authorList>
    </citation>
    <scope>IDENTIFICATION</scope>
</reference>
<dbReference type="GO" id="GO:0005262">
    <property type="term" value="F:calcium channel activity"/>
    <property type="evidence" value="ECO:0007669"/>
    <property type="project" value="UniProtKB-KW"/>
</dbReference>
<dbReference type="InterPro" id="IPR002859">
    <property type="entry name" value="PKD/REJ-like"/>
</dbReference>
<dbReference type="EMBL" id="AFYH01177225">
    <property type="status" value="NOT_ANNOTATED_CDS"/>
    <property type="molecule type" value="Genomic_DNA"/>
</dbReference>
<dbReference type="HOGENOM" id="CLU_000971_0_0_1"/>
<dbReference type="Proteomes" id="UP000008672">
    <property type="component" value="Unassembled WGS sequence"/>
</dbReference>
<dbReference type="Pfam" id="PF00801">
    <property type="entry name" value="PKD"/>
    <property type="match status" value="3"/>
</dbReference>
<dbReference type="Gene3D" id="2.60.40.10">
    <property type="entry name" value="Immunoglobulins"/>
    <property type="match status" value="2"/>
</dbReference>
<accession>H3AK63</accession>
<evidence type="ECO:0000256" key="8">
    <source>
        <dbReference type="ARBA" id="ARBA00022737"/>
    </source>
</evidence>
<organism evidence="25 26">
    <name type="scientific">Latimeria chalumnae</name>
    <name type="common">Coelacanth</name>
    <dbReference type="NCBI Taxonomy" id="7897"/>
    <lineage>
        <taxon>Eukaryota</taxon>
        <taxon>Metazoa</taxon>
        <taxon>Chordata</taxon>
        <taxon>Craniata</taxon>
        <taxon>Vertebrata</taxon>
        <taxon>Euteleostomi</taxon>
        <taxon>Coelacanthiformes</taxon>
        <taxon>Coelacanthidae</taxon>
        <taxon>Latimeria</taxon>
    </lineage>
</organism>
<keyword evidence="17" id="KW-0407">Ion channel</keyword>
<dbReference type="SUPFAM" id="SSF49723">
    <property type="entry name" value="Lipase/lipooxygenase domain (PLAT/LH2 domain)"/>
    <property type="match status" value="1"/>
</dbReference>
<evidence type="ECO:0000256" key="9">
    <source>
        <dbReference type="ARBA" id="ARBA00022837"/>
    </source>
</evidence>
<keyword evidence="3" id="KW-0813">Transport</keyword>
<evidence type="ECO:0000256" key="3">
    <source>
        <dbReference type="ARBA" id="ARBA00022448"/>
    </source>
</evidence>
<feature type="domain" description="PKD" evidence="22">
    <location>
        <begin position="107"/>
        <end position="167"/>
    </location>
</feature>
<feature type="domain" description="PKD" evidence="22">
    <location>
        <begin position="188"/>
        <end position="242"/>
    </location>
</feature>
<evidence type="ECO:0000256" key="5">
    <source>
        <dbReference type="ARBA" id="ARBA00022568"/>
    </source>
</evidence>
<keyword evidence="14" id="KW-1015">Disulfide bond</keyword>
<sequence length="2103" mass="238222">IGPYYVEMAPEGLTVTMNSSVIHKNDFILFNGTLTRGTNLGPIIIHKFLTAGTYNVTVNARNWVGRNTTHSIVSVLYRMQSVSIFTNKTVYATSTNINFLAVTDEPDPLEFVWHFGDKPPVVTTSRTITTRYSTPDRYKVVVNASNRISSLISDFYTITIQKEVIANRLVANSSVLLHSSVTFECRINSGTNVTYLWDFGDGTKRTGKNIDYHVYDRKGELTAEVVIFNNVSSASLTKQLFVVSEPCQPPPVKNMGPSNLQVRRYQSLQLQVSFEADIKCDISQGLNYGWSFMKSDGSLFHLPSVEINEQFVTIPSYSLECGNIVAIARQLLISKPVISSFCLKTKVKAKRDQGELSKGHNEVTSHNNLFFFLSSAEQAYDCISGKVKYKDHWSLCFTFRVPCMNTAPFCAPSTQLQFLRIFLKWLPGCDSNTSVLCAFFSQSEGSSEYIFFLIPLSFYCFPFIFASWGVYVSTVYNWWRQIHWRGLQEDCRGREVLSLFFLVKNTQKSLFEAPSSSPILHAHPPSQRSKACRGLFPTLSFISPAPLPKPLQSLCPFCQSQPISSSGLRSWRSGQIEQRGAPGVGLSHLFAEIYLTTSAQPHSPSPCPTTDFENHHTIEEGETHILSLNKGGGSGTGGSTGGETNTGSDNSGDELVDPDPPAELSKPSILLDWNKVQMDSSKFQAYTKTGAHSPTVTFQPFVLQDKKTYMLEVAVGANSNTLGKAQLYFSTYKAPKGMTCQVQPHKGYEIFTDFSIFCTSGREDLLYEFSYSKGDSSKKQLYQGRDFQYYFNLPTGSPTNDNKVTIFTEITNRHGSKTKPCPVNVTVLPSFIRNTSSGYDPDQDLNVNGMKNLSTLMLMGNYLEIRNYILLLTDTLNRLYTQPNGTEEFQKDTRNALISYVCKLRIDSQEMMTGTVSMLSDLISVPVKVNSTSALLVTNRIKDINKFFIDPGISRRSFQLNNKLLNELVSLLSSAIKVSDNKTENAIELISEGIKLTTDLLLFNITTSLMDLQTTQHYGFQNTVQNTGSTKFYLPTVLDNHITARTDLSSQCYISQLIYFKENPYFWGTAPVQVNGSFFIYLTLYNCSNRNKIMVKDLTTPIIIEFEKVDNLGMKSKSKIILLTIPKKLYKGKGLNGKHRSNLVKVIHFRKRLLLSLPHLLFCRFLKEPSPTEYNIKQVHNWEESVIQIFIPAGSLKDSGSYYLALIDVDYDRKPKNKYLANVVNYTISSQWTRCLYWNDIRDWKSDGCSPLPGSSRMKINCRYCHCSLVNEQQKPTNQKKKIKKITHFDSHVDNLLACIVIVLVLTMYILLIILSKRMDLYEEKKDRLVLLQDNAPSDQQHYVIIIDTGFRSKAGTTAKVHIILHGEDGISETRELYCPDKPLFERNSRHTFVMSVPYSLGPIWKIHLWHNNGGVSPSWYVSHVIIKDLLTNRSWFFPAECWLAVDEGDGKVERELTSLNHGPGFKKLLYSKFTEYLEDFHIWASVYSRPSHSWFSHTQRLTICLVLFLGYMLLNAVLVHLKDDEEYTAELGLINVSTISLITGIYSTLAVLPVAVLLSFLFRFSKKSAIGKRRVYETFYLRGLLESRVPSIHSGSYTVPVDLRTAFPRTTARWHQRATSTAPVTSTLITPQFSRKLKNHKTYSLRVCYRSSCYHPPSLAQHGSLFEQPVFSGHRVLLPSWCSYLAWVTCFLISLGCVVGTGLLGLRFGSTKCIIWIHSLFFSLMYCIFIVQPLVIFIAAAAVAWRNKDHIVFCTGSIDTGSLNEAIKYCNPEARYLAENCVVHSQNFVCDPVTEFDRILAARQRARYLRLARPPTPAQLKEARERIRKENLIQQTLREFILYSLMVFLLLFIIFGKFSNDEFYLNQAVRAEFTKNVKNPFTEVKTVDNWWAWSFTALLDGLYWDTWYNSEAAKSQSGAVGGKCHLIGVPSLRQLHIINRTACRVPNVFLDLIQDCIPLYSPSDTVHDESNVSDSSSQQESKTDRYSQCGISKTRSEAYATLLNLKQKRWINRNTRVVIVEFTLFNPPSHLFTSVSLLSEMLPTGGFISSSQIESVSVYQINSVFDYFIMAFEYKCLLVVLQYMKITISLGGRTSNSVSQFY</sequence>
<reference evidence="26" key="1">
    <citation type="submission" date="2011-08" db="EMBL/GenBank/DDBJ databases">
        <title>The draft genome of Latimeria chalumnae.</title>
        <authorList>
            <person name="Di Palma F."/>
            <person name="Alfoldi J."/>
            <person name="Johnson J."/>
            <person name="Berlin A."/>
            <person name="Gnerre S."/>
            <person name="Jaffe D."/>
            <person name="MacCallum I."/>
            <person name="Young S."/>
            <person name="Walker B.J."/>
            <person name="Lander E."/>
            <person name="Lindblad-Toh K."/>
        </authorList>
    </citation>
    <scope>NUCLEOTIDE SEQUENCE [LARGE SCALE GENOMIC DNA]</scope>
    <source>
        <strain evidence="26">Wild caught</strain>
    </source>
</reference>
<evidence type="ECO:0000256" key="7">
    <source>
        <dbReference type="ARBA" id="ARBA00022692"/>
    </source>
</evidence>
<dbReference type="Pfam" id="PF02010">
    <property type="entry name" value="REJ"/>
    <property type="match status" value="1"/>
</dbReference>
<evidence type="ECO:0000256" key="4">
    <source>
        <dbReference type="ARBA" id="ARBA00022475"/>
    </source>
</evidence>
<keyword evidence="5" id="KW-0109">Calcium transport</keyword>
<protein>
    <recommendedName>
        <fullName evidence="18">Polycystin-1-like protein 1</fullName>
    </recommendedName>
</protein>
<dbReference type="Ensembl" id="ENSLACT00000010111.1">
    <property type="protein sequence ID" value="ENSLACP00000010034.1"/>
    <property type="gene ID" value="ENSLACG00000008845.1"/>
</dbReference>
<evidence type="ECO:0000313" key="26">
    <source>
        <dbReference type="Proteomes" id="UP000008672"/>
    </source>
</evidence>
<dbReference type="InterPro" id="IPR000601">
    <property type="entry name" value="PKD_dom"/>
</dbReference>
<evidence type="ECO:0000256" key="15">
    <source>
        <dbReference type="ARBA" id="ARBA00023180"/>
    </source>
</evidence>
<keyword evidence="8" id="KW-0677">Repeat</keyword>
<dbReference type="InterPro" id="IPR035986">
    <property type="entry name" value="PKD_dom_sf"/>
</dbReference>
<dbReference type="EMBL" id="AFYH01177229">
    <property type="status" value="NOT_ANNOTATED_CDS"/>
    <property type="molecule type" value="Genomic_DNA"/>
</dbReference>
<dbReference type="OMA" id="QQGAWTH"/>
<dbReference type="eggNOG" id="KOG3599">
    <property type="taxonomic scope" value="Eukaryota"/>
</dbReference>
<evidence type="ECO:0000256" key="12">
    <source>
        <dbReference type="ARBA" id="ARBA00023069"/>
    </source>
</evidence>
<evidence type="ECO:0000313" key="25">
    <source>
        <dbReference type="Ensembl" id="ENSLACP00000010034.1"/>
    </source>
</evidence>
<evidence type="ECO:0000256" key="1">
    <source>
        <dbReference type="ARBA" id="ARBA00004272"/>
    </source>
</evidence>
<feature type="transmembrane region" description="Helical" evidence="21">
    <location>
        <begin position="1685"/>
        <end position="1709"/>
    </location>
</feature>
<dbReference type="Pfam" id="PF20519">
    <property type="entry name" value="Polycystin_dom"/>
    <property type="match status" value="1"/>
</dbReference>
<evidence type="ECO:0000259" key="24">
    <source>
        <dbReference type="PROSITE" id="PS51111"/>
    </source>
</evidence>
<proteinExistence type="inferred from homology"/>
<dbReference type="SMART" id="SM00308">
    <property type="entry name" value="LH2"/>
    <property type="match status" value="1"/>
</dbReference>
<keyword evidence="10 21" id="KW-1133">Transmembrane helix</keyword>
<feature type="region of interest" description="Disordered" evidence="20">
    <location>
        <begin position="626"/>
        <end position="664"/>
    </location>
</feature>
<dbReference type="EMBL" id="AFYH01177231">
    <property type="status" value="NOT_ANNOTATED_CDS"/>
    <property type="molecule type" value="Genomic_DNA"/>
</dbReference>
<dbReference type="FunFam" id="2.60.60.20:FF:000017">
    <property type="entry name" value="Polycystin 1 like 1, transient receptor potential channel interacting"/>
    <property type="match status" value="1"/>
</dbReference>
<dbReference type="Gene3D" id="2.60.60.20">
    <property type="entry name" value="PLAT/LH2 domain"/>
    <property type="match status" value="1"/>
</dbReference>
<evidence type="ECO:0000256" key="21">
    <source>
        <dbReference type="SAM" id="Phobius"/>
    </source>
</evidence>
<feature type="domain" description="REJ" evidence="24">
    <location>
        <begin position="247"/>
        <end position="1111"/>
    </location>
</feature>
<reference evidence="25" key="3">
    <citation type="submission" date="2025-09" db="UniProtKB">
        <authorList>
            <consortium name="Ensembl"/>
        </authorList>
    </citation>
    <scope>IDENTIFICATION</scope>
</reference>
<dbReference type="PROSITE" id="PS51111">
    <property type="entry name" value="REJ"/>
    <property type="match status" value="1"/>
</dbReference>
<evidence type="ECO:0000256" key="11">
    <source>
        <dbReference type="ARBA" id="ARBA00023065"/>
    </source>
</evidence>
<keyword evidence="7 21" id="KW-0812">Transmembrane</keyword>
<dbReference type="PANTHER" id="PTHR46730">
    <property type="entry name" value="POLYCYSTIN-1"/>
    <property type="match status" value="1"/>
</dbReference>
<keyword evidence="26" id="KW-1185">Reference proteome</keyword>
<dbReference type="InterPro" id="IPR046791">
    <property type="entry name" value="Polycystin_dom"/>
</dbReference>
<evidence type="ECO:0000256" key="19">
    <source>
        <dbReference type="PROSITE-ProRule" id="PRU00152"/>
    </source>
</evidence>
<evidence type="ECO:0000256" key="2">
    <source>
        <dbReference type="ARBA" id="ARBA00007200"/>
    </source>
</evidence>
<keyword evidence="11" id="KW-0406">Ion transport</keyword>
<feature type="transmembrane region" description="Helical" evidence="21">
    <location>
        <begin position="1715"/>
        <end position="1744"/>
    </location>
</feature>
<keyword evidence="16" id="KW-0966">Cell projection</keyword>
<evidence type="ECO:0000256" key="14">
    <source>
        <dbReference type="ARBA" id="ARBA00023157"/>
    </source>
</evidence>
<dbReference type="EMBL" id="AFYH01177224">
    <property type="status" value="NOT_ANNOTATED_CDS"/>
    <property type="molecule type" value="Genomic_DNA"/>
</dbReference>
<dbReference type="InterPro" id="IPR022409">
    <property type="entry name" value="PKD/Chitinase_dom"/>
</dbReference>